<reference evidence="3" key="1">
    <citation type="submission" date="2023-07" db="EMBL/GenBank/DDBJ databases">
        <title>Verminephrobacter genomes.</title>
        <authorList>
            <person name="Lund M.B."/>
        </authorList>
    </citation>
    <scope>NUCLEOTIDE SEQUENCE [LARGE SCALE GENOMIC DNA]</scope>
    <source>
        <strain evidence="3">AtM5-05</strain>
    </source>
</reference>
<dbReference type="InterPro" id="IPR010781">
    <property type="entry name" value="DUF1376"/>
</dbReference>
<dbReference type="RefSeq" id="WP_265282124.1">
    <property type="nucleotide sequence ID" value="NZ_QZCW01000002.1"/>
</dbReference>
<evidence type="ECO:0000313" key="2">
    <source>
        <dbReference type="EMBL" id="MCW5321438.1"/>
    </source>
</evidence>
<evidence type="ECO:0000313" key="3">
    <source>
        <dbReference type="Proteomes" id="UP001208935"/>
    </source>
</evidence>
<keyword evidence="3" id="KW-1185">Reference proteome</keyword>
<sequence length="306" mass="32816">MSEPCPPLTPPDCDLRDFPYMPLDVVRLRDSDISAIVSGDEFRCAVLMWCASWHQVPAASLPDEDVVLAQLAGFGRVVREWKRVRVGALRGWIKCSDARLYHPVVAEKANEAWAAKLTQRWRTECARIKKMNQRQGTDMPFPELASFLSLPPALCPPGHGVQGRGKERGIYADWDPAAAGAGAGRAAVADDASPPPLSPSPCPSPPPSRALELALLLRAQGAAVAPANPQVLDWAARGVSDAQALQALDVAQRRRAAAGSQQPINAGFLDSILSGEVLQGKSAKPSRHHGIGATDFREGVSDDGRF</sequence>
<protein>
    <submittedName>
        <fullName evidence="2">DUF1376 domain-containing protein</fullName>
    </submittedName>
</protein>
<feature type="region of interest" description="Disordered" evidence="1">
    <location>
        <begin position="281"/>
        <end position="306"/>
    </location>
</feature>
<dbReference type="Pfam" id="PF07120">
    <property type="entry name" value="DUF1376"/>
    <property type="match status" value="1"/>
</dbReference>
<dbReference type="Proteomes" id="UP001208935">
    <property type="component" value="Unassembled WGS sequence"/>
</dbReference>
<accession>A0ABT3KSY6</accession>
<evidence type="ECO:0000256" key="1">
    <source>
        <dbReference type="SAM" id="MobiDB-lite"/>
    </source>
</evidence>
<comment type="caution">
    <text evidence="2">The sequence shown here is derived from an EMBL/GenBank/DDBJ whole genome shotgun (WGS) entry which is preliminary data.</text>
</comment>
<feature type="compositionally biased region" description="Low complexity" evidence="1">
    <location>
        <begin position="182"/>
        <end position="192"/>
    </location>
</feature>
<organism evidence="2 3">
    <name type="scientific">Verminephrobacter aporrectodeae subsp. tuberculatae</name>
    <dbReference type="NCBI Taxonomy" id="1110392"/>
    <lineage>
        <taxon>Bacteria</taxon>
        <taxon>Pseudomonadati</taxon>
        <taxon>Pseudomonadota</taxon>
        <taxon>Betaproteobacteria</taxon>
        <taxon>Burkholderiales</taxon>
        <taxon>Comamonadaceae</taxon>
        <taxon>Verminephrobacter</taxon>
    </lineage>
</organism>
<proteinExistence type="predicted"/>
<gene>
    <name evidence="2" type="ORF">D5039_09850</name>
</gene>
<feature type="compositionally biased region" description="Basic and acidic residues" evidence="1">
    <location>
        <begin position="295"/>
        <end position="306"/>
    </location>
</feature>
<feature type="compositionally biased region" description="Pro residues" evidence="1">
    <location>
        <begin position="193"/>
        <end position="206"/>
    </location>
</feature>
<dbReference type="EMBL" id="QZCW01000002">
    <property type="protein sequence ID" value="MCW5321438.1"/>
    <property type="molecule type" value="Genomic_DNA"/>
</dbReference>
<feature type="region of interest" description="Disordered" evidence="1">
    <location>
        <begin position="182"/>
        <end position="206"/>
    </location>
</feature>
<name>A0ABT3KSY6_9BURK</name>